<dbReference type="InterPro" id="IPR029052">
    <property type="entry name" value="Metallo-depent_PP-like"/>
</dbReference>
<evidence type="ECO:0000313" key="4">
    <source>
        <dbReference type="EMBL" id="HIQ81676.1"/>
    </source>
</evidence>
<dbReference type="InterPro" id="IPR051158">
    <property type="entry name" value="Metallophosphoesterase_sf"/>
</dbReference>
<dbReference type="Pfam" id="PF00149">
    <property type="entry name" value="Metallophos"/>
    <property type="match status" value="1"/>
</dbReference>
<evidence type="ECO:0000256" key="1">
    <source>
        <dbReference type="SAM" id="MobiDB-lite"/>
    </source>
</evidence>
<sequence>MREEEKRPEVPDIGGREDDELSQYGDEQDVPVRRQRSSKPAGKKKTGKKKPAAKKKKKRARKKRRSFFEWLFAGTPQRKRKRMGVFSLFGREIHLSFWPVFLIVVALLLIIMVFMQGNSLRVDEQNVTLVGLPQSLEGYRILHLSDLAGRRFGDEQATILREINTLDYDAVFITGDMVGSSGDPEPFYELLEGLPSSKPVYFIAGDSDPEPVLDSARDITGTVEEMVLADWVLGAIERGATYVDAPVELTVGDSSIWISPADLLNLEASELVDTCEEQMLQEQEGTVLGLQSDYSTLPITTYRYQRAQRLLSAVNSMTSTDVHISLAHEVPSDDFLAASASHNSTEERYLTQPALVLAGHYCGGVWRLPILGAFYIPSSTADRHGWFPAQEDVQGLSTVSGTQVYISAGLSTTGSAPVMFFRFLNRPQISIIELTATLPQSMLAQ</sequence>
<comment type="caution">
    <text evidence="4">The sequence shown here is derived from an EMBL/GenBank/DDBJ whole genome shotgun (WGS) entry which is preliminary data.</text>
</comment>
<feature type="domain" description="Calcineurin-like phosphoesterase" evidence="3">
    <location>
        <begin position="140"/>
        <end position="221"/>
    </location>
</feature>
<name>A0A9D0ZLL5_9FIRM</name>
<gene>
    <name evidence="4" type="ORF">IAA52_01090</name>
</gene>
<dbReference type="AlphaFoldDB" id="A0A9D0ZLL5"/>
<accession>A0A9D0ZLL5</accession>
<dbReference type="PANTHER" id="PTHR31302:SF0">
    <property type="entry name" value="TRANSMEMBRANE PROTEIN WITH METALLOPHOSPHOESTERASE DOMAIN"/>
    <property type="match status" value="1"/>
</dbReference>
<dbReference type="Gene3D" id="3.60.21.10">
    <property type="match status" value="1"/>
</dbReference>
<feature type="region of interest" description="Disordered" evidence="1">
    <location>
        <begin position="1"/>
        <end position="63"/>
    </location>
</feature>
<dbReference type="GO" id="GO:0016787">
    <property type="term" value="F:hydrolase activity"/>
    <property type="evidence" value="ECO:0007669"/>
    <property type="project" value="InterPro"/>
</dbReference>
<feature type="compositionally biased region" description="Acidic residues" evidence="1">
    <location>
        <begin position="17"/>
        <end position="29"/>
    </location>
</feature>
<evidence type="ECO:0000259" key="3">
    <source>
        <dbReference type="Pfam" id="PF00149"/>
    </source>
</evidence>
<organism evidence="4 5">
    <name type="scientific">Candidatus Pullichristensenella stercorigallinarum</name>
    <dbReference type="NCBI Taxonomy" id="2840909"/>
    <lineage>
        <taxon>Bacteria</taxon>
        <taxon>Bacillati</taxon>
        <taxon>Bacillota</taxon>
        <taxon>Clostridia</taxon>
        <taxon>Candidatus Pullichristensenella</taxon>
    </lineage>
</organism>
<feature type="transmembrane region" description="Helical" evidence="2">
    <location>
        <begin position="95"/>
        <end position="115"/>
    </location>
</feature>
<keyword evidence="2" id="KW-1133">Transmembrane helix</keyword>
<feature type="compositionally biased region" description="Basic residues" evidence="1">
    <location>
        <begin position="33"/>
        <end position="63"/>
    </location>
</feature>
<dbReference type="PANTHER" id="PTHR31302">
    <property type="entry name" value="TRANSMEMBRANE PROTEIN WITH METALLOPHOSPHOESTERASE DOMAIN-RELATED"/>
    <property type="match status" value="1"/>
</dbReference>
<dbReference type="EMBL" id="DVFZ01000012">
    <property type="protein sequence ID" value="HIQ81676.1"/>
    <property type="molecule type" value="Genomic_DNA"/>
</dbReference>
<dbReference type="Proteomes" id="UP000824260">
    <property type="component" value="Unassembled WGS sequence"/>
</dbReference>
<reference evidence="4" key="1">
    <citation type="submission" date="2020-10" db="EMBL/GenBank/DDBJ databases">
        <authorList>
            <person name="Gilroy R."/>
        </authorList>
    </citation>
    <scope>NUCLEOTIDE SEQUENCE</scope>
    <source>
        <strain evidence="4">ChiSjej6B24-2974</strain>
    </source>
</reference>
<evidence type="ECO:0000313" key="5">
    <source>
        <dbReference type="Proteomes" id="UP000824260"/>
    </source>
</evidence>
<dbReference type="InterPro" id="IPR004843">
    <property type="entry name" value="Calcineurin-like_PHP"/>
</dbReference>
<keyword evidence="2" id="KW-0812">Transmembrane</keyword>
<dbReference type="SUPFAM" id="SSF56300">
    <property type="entry name" value="Metallo-dependent phosphatases"/>
    <property type="match status" value="1"/>
</dbReference>
<reference evidence="4" key="2">
    <citation type="journal article" date="2021" name="PeerJ">
        <title>Extensive microbial diversity within the chicken gut microbiome revealed by metagenomics and culture.</title>
        <authorList>
            <person name="Gilroy R."/>
            <person name="Ravi A."/>
            <person name="Getino M."/>
            <person name="Pursley I."/>
            <person name="Horton D.L."/>
            <person name="Alikhan N.F."/>
            <person name="Baker D."/>
            <person name="Gharbi K."/>
            <person name="Hall N."/>
            <person name="Watson M."/>
            <person name="Adriaenssens E.M."/>
            <person name="Foster-Nyarko E."/>
            <person name="Jarju S."/>
            <person name="Secka A."/>
            <person name="Antonio M."/>
            <person name="Oren A."/>
            <person name="Chaudhuri R.R."/>
            <person name="La Ragione R."/>
            <person name="Hildebrand F."/>
            <person name="Pallen M.J."/>
        </authorList>
    </citation>
    <scope>NUCLEOTIDE SEQUENCE</scope>
    <source>
        <strain evidence="4">ChiSjej6B24-2974</strain>
    </source>
</reference>
<feature type="compositionally biased region" description="Basic and acidic residues" evidence="1">
    <location>
        <begin position="1"/>
        <end position="16"/>
    </location>
</feature>
<keyword evidence="2" id="KW-0472">Membrane</keyword>
<proteinExistence type="predicted"/>
<evidence type="ECO:0000256" key="2">
    <source>
        <dbReference type="SAM" id="Phobius"/>
    </source>
</evidence>
<protein>
    <submittedName>
        <fullName evidence="4">Metallophosphoesterase</fullName>
    </submittedName>
</protein>